<gene>
    <name evidence="1" type="ORF">ACE1CA_09880</name>
</gene>
<dbReference type="Proteomes" id="UP001576780">
    <property type="component" value="Unassembled WGS sequence"/>
</dbReference>
<evidence type="ECO:0000313" key="2">
    <source>
        <dbReference type="Proteomes" id="UP001576780"/>
    </source>
</evidence>
<dbReference type="RefSeq" id="WP_413277262.1">
    <property type="nucleotide sequence ID" value="NZ_JBHFNT010000074.1"/>
</dbReference>
<organism evidence="1 2">
    <name type="scientific">Floridaenema evergladense BLCC-F167</name>
    <dbReference type="NCBI Taxonomy" id="3153639"/>
    <lineage>
        <taxon>Bacteria</taxon>
        <taxon>Bacillati</taxon>
        <taxon>Cyanobacteriota</taxon>
        <taxon>Cyanophyceae</taxon>
        <taxon>Oscillatoriophycideae</taxon>
        <taxon>Aerosakkonematales</taxon>
        <taxon>Aerosakkonemataceae</taxon>
        <taxon>Floridanema</taxon>
        <taxon>Floridanema evergladense</taxon>
    </lineage>
</organism>
<dbReference type="EMBL" id="JBHFNT010000074">
    <property type="protein sequence ID" value="MFB2834831.1"/>
    <property type="molecule type" value="Genomic_DNA"/>
</dbReference>
<protein>
    <submittedName>
        <fullName evidence="1">Uncharacterized protein</fullName>
    </submittedName>
</protein>
<reference evidence="1 2" key="1">
    <citation type="submission" date="2024-09" db="EMBL/GenBank/DDBJ databases">
        <title>Floridaenema gen nov. (Aerosakkonemataceae, Aerosakkonematales ord. nov., Cyanobacteria) from benthic tropical and subtropical fresh waters, with the description of four new species.</title>
        <authorList>
            <person name="Moretto J.A."/>
            <person name="Berthold D.E."/>
            <person name="Lefler F.W."/>
            <person name="Huang I.-S."/>
            <person name="Laughinghouse H. IV."/>
        </authorList>
    </citation>
    <scope>NUCLEOTIDE SEQUENCE [LARGE SCALE GENOMIC DNA]</scope>
    <source>
        <strain evidence="1 2">BLCC-F167</strain>
    </source>
</reference>
<keyword evidence="2" id="KW-1185">Reference proteome</keyword>
<name>A0ABV4WIC2_9CYAN</name>
<proteinExistence type="predicted"/>
<accession>A0ABV4WIC2</accession>
<evidence type="ECO:0000313" key="1">
    <source>
        <dbReference type="EMBL" id="MFB2834831.1"/>
    </source>
</evidence>
<comment type="caution">
    <text evidence="1">The sequence shown here is derived from an EMBL/GenBank/DDBJ whole genome shotgun (WGS) entry which is preliminary data.</text>
</comment>
<sequence>MNILLDKAIAQAEEDIRNSPLTAYRLGKAKSVTTKENISDS</sequence>